<feature type="region of interest" description="Disordered" evidence="1">
    <location>
        <begin position="1"/>
        <end position="23"/>
    </location>
</feature>
<dbReference type="InParanoid" id="A0A1V9XW17"/>
<keyword evidence="2" id="KW-0675">Receptor</keyword>
<dbReference type="AlphaFoldDB" id="A0A1V9XW17"/>
<dbReference type="GO" id="GO:0016301">
    <property type="term" value="F:kinase activity"/>
    <property type="evidence" value="ECO:0007669"/>
    <property type="project" value="UniProtKB-KW"/>
</dbReference>
<keyword evidence="3" id="KW-1185">Reference proteome</keyword>
<feature type="compositionally biased region" description="Basic and acidic residues" evidence="1">
    <location>
        <begin position="1"/>
        <end position="10"/>
    </location>
</feature>
<feature type="compositionally biased region" description="Polar residues" evidence="1">
    <location>
        <begin position="80"/>
        <end position="108"/>
    </location>
</feature>
<dbReference type="EMBL" id="MNPL01003205">
    <property type="protein sequence ID" value="OQR77697.1"/>
    <property type="molecule type" value="Genomic_DNA"/>
</dbReference>
<evidence type="ECO:0000256" key="1">
    <source>
        <dbReference type="SAM" id="MobiDB-lite"/>
    </source>
</evidence>
<accession>A0A1V9XW17</accession>
<protein>
    <submittedName>
        <fullName evidence="2">Epidermal growth factor receptor kinase substrate 8-like</fullName>
    </submittedName>
</protein>
<feature type="region of interest" description="Disordered" evidence="1">
    <location>
        <begin position="55"/>
        <end position="110"/>
    </location>
</feature>
<reference evidence="2 3" key="1">
    <citation type="journal article" date="2017" name="Gigascience">
        <title>Draft genome of the honey bee ectoparasitic mite, Tropilaelaps mercedesae, is shaped by the parasitic life history.</title>
        <authorList>
            <person name="Dong X."/>
            <person name="Armstrong S.D."/>
            <person name="Xia D."/>
            <person name="Makepeace B.L."/>
            <person name="Darby A.C."/>
            <person name="Kadowaki T."/>
        </authorList>
    </citation>
    <scope>NUCLEOTIDE SEQUENCE [LARGE SCALE GENOMIC DNA]</scope>
    <source>
        <strain evidence="2">Wuxi-XJTLU</strain>
    </source>
</reference>
<name>A0A1V9XW17_9ACAR</name>
<keyword evidence="2" id="KW-0808">Transferase</keyword>
<proteinExistence type="predicted"/>
<evidence type="ECO:0000313" key="2">
    <source>
        <dbReference type="EMBL" id="OQR77697.1"/>
    </source>
</evidence>
<organism evidence="2 3">
    <name type="scientific">Tropilaelaps mercedesae</name>
    <dbReference type="NCBI Taxonomy" id="418985"/>
    <lineage>
        <taxon>Eukaryota</taxon>
        <taxon>Metazoa</taxon>
        <taxon>Ecdysozoa</taxon>
        <taxon>Arthropoda</taxon>
        <taxon>Chelicerata</taxon>
        <taxon>Arachnida</taxon>
        <taxon>Acari</taxon>
        <taxon>Parasitiformes</taxon>
        <taxon>Mesostigmata</taxon>
        <taxon>Gamasina</taxon>
        <taxon>Dermanyssoidea</taxon>
        <taxon>Laelapidae</taxon>
        <taxon>Tropilaelaps</taxon>
    </lineage>
</organism>
<evidence type="ECO:0000313" key="3">
    <source>
        <dbReference type="Proteomes" id="UP000192247"/>
    </source>
</evidence>
<sequence>MTEMGDHILDLDEESSFDVSSKRTTSGTCMRCWEGNAGAGKNRMHLGVFGDYEAYESEPSGGGLGGASGPARMAPPKESSAMTASRYSNGYSSDQQSDSNDEAASNNHGPAYLVEHLATFR</sequence>
<keyword evidence="2" id="KW-0418">Kinase</keyword>
<gene>
    <name evidence="2" type="ORF">BIW11_06908</name>
</gene>
<comment type="caution">
    <text evidence="2">The sequence shown here is derived from an EMBL/GenBank/DDBJ whole genome shotgun (WGS) entry which is preliminary data.</text>
</comment>
<dbReference type="Proteomes" id="UP000192247">
    <property type="component" value="Unassembled WGS sequence"/>
</dbReference>